<dbReference type="PANTHER" id="PTHR36115">
    <property type="entry name" value="PROLINE-RICH ANTIGEN HOMOLOG-RELATED"/>
    <property type="match status" value="1"/>
</dbReference>
<dbReference type="InterPro" id="IPR051791">
    <property type="entry name" value="Pra-immunoreactive"/>
</dbReference>
<dbReference type="GO" id="GO:0005886">
    <property type="term" value="C:plasma membrane"/>
    <property type="evidence" value="ECO:0007669"/>
    <property type="project" value="UniProtKB-SubCell"/>
</dbReference>
<dbReference type="OrthoDB" id="9793824at2"/>
<feature type="transmembrane region" description="Helical" evidence="6">
    <location>
        <begin position="107"/>
        <end position="124"/>
    </location>
</feature>
<comment type="caution">
    <text evidence="8">The sequence shown here is derived from an EMBL/GenBank/DDBJ whole genome shotgun (WGS) entry which is preliminary data.</text>
</comment>
<gene>
    <name evidence="8" type="ORF">LPB303_15355</name>
</gene>
<accession>A0A176T2A2</accession>
<evidence type="ECO:0000256" key="4">
    <source>
        <dbReference type="ARBA" id="ARBA00022989"/>
    </source>
</evidence>
<dbReference type="Pfam" id="PF06271">
    <property type="entry name" value="RDD"/>
    <property type="match status" value="1"/>
</dbReference>
<evidence type="ECO:0000313" key="8">
    <source>
        <dbReference type="EMBL" id="OAD41553.1"/>
    </source>
</evidence>
<dbReference type="AlphaFoldDB" id="A0A176T2A2"/>
<comment type="subcellular location">
    <subcellularLocation>
        <location evidence="1">Cell membrane</location>
        <topology evidence="1">Multi-pass membrane protein</topology>
    </subcellularLocation>
</comment>
<dbReference type="STRING" id="1333662.LPB303_15355"/>
<keyword evidence="8" id="KW-0238">DNA-binding</keyword>
<evidence type="ECO:0000259" key="7">
    <source>
        <dbReference type="Pfam" id="PF06271"/>
    </source>
</evidence>
<dbReference type="RefSeq" id="WP_068452180.1">
    <property type="nucleotide sequence ID" value="NZ_CP150660.1"/>
</dbReference>
<evidence type="ECO:0000256" key="5">
    <source>
        <dbReference type="ARBA" id="ARBA00023136"/>
    </source>
</evidence>
<name>A0A176T2A2_9FLAO</name>
<evidence type="ECO:0000256" key="1">
    <source>
        <dbReference type="ARBA" id="ARBA00004651"/>
    </source>
</evidence>
<keyword evidence="3 6" id="KW-0812">Transmembrane</keyword>
<keyword evidence="4 6" id="KW-1133">Transmembrane helix</keyword>
<keyword evidence="9" id="KW-1185">Reference proteome</keyword>
<evidence type="ECO:0000256" key="3">
    <source>
        <dbReference type="ARBA" id="ARBA00022692"/>
    </source>
</evidence>
<organism evidence="8 9">
    <name type="scientific">Polaribacter atrinae</name>
    <dbReference type="NCBI Taxonomy" id="1333662"/>
    <lineage>
        <taxon>Bacteria</taxon>
        <taxon>Pseudomonadati</taxon>
        <taxon>Bacteroidota</taxon>
        <taxon>Flavobacteriia</taxon>
        <taxon>Flavobacteriales</taxon>
        <taxon>Flavobacteriaceae</taxon>
    </lineage>
</organism>
<feature type="domain" description="RDD" evidence="7">
    <location>
        <begin position="12"/>
        <end position="136"/>
    </location>
</feature>
<protein>
    <submittedName>
        <fullName evidence="8">DNA-binding protein</fullName>
    </submittedName>
</protein>
<evidence type="ECO:0000256" key="2">
    <source>
        <dbReference type="ARBA" id="ARBA00022475"/>
    </source>
</evidence>
<keyword evidence="2" id="KW-1003">Cell membrane</keyword>
<dbReference type="Proteomes" id="UP000076923">
    <property type="component" value="Unassembled WGS sequence"/>
</dbReference>
<evidence type="ECO:0000256" key="6">
    <source>
        <dbReference type="SAM" id="Phobius"/>
    </source>
</evidence>
<reference evidence="8 9" key="1">
    <citation type="submission" date="2016-02" db="EMBL/GenBank/DDBJ databases">
        <title>Draft genome sequence of Polaribacter atrinae KACC17473.</title>
        <authorList>
            <person name="Shin S.-K."/>
            <person name="Yi H."/>
        </authorList>
    </citation>
    <scope>NUCLEOTIDE SEQUENCE [LARGE SCALE GENOMIC DNA]</scope>
    <source>
        <strain evidence="8 9">KACC 17473</strain>
    </source>
</reference>
<evidence type="ECO:0000313" key="9">
    <source>
        <dbReference type="Proteomes" id="UP000076923"/>
    </source>
</evidence>
<dbReference type="GO" id="GO:0003677">
    <property type="term" value="F:DNA binding"/>
    <property type="evidence" value="ECO:0007669"/>
    <property type="project" value="UniProtKB-KW"/>
</dbReference>
<sequence length="155" mass="17804">MNETKTHGYQLASKGKRLIASLVEGIIFILLTLGVYLILGKSISEYWNSDFELIEVVYSAITGFIVGAIFYPMFIGNLGHRIFNLKVISEETGKDYNKAEKGAIRECLKYALGYLLIPIIWILWDEKNQNLYDKLTKTLVVEKTRMNKNVLQHRI</sequence>
<feature type="transmembrane region" description="Helical" evidence="6">
    <location>
        <begin position="58"/>
        <end position="79"/>
    </location>
</feature>
<keyword evidence="5 6" id="KW-0472">Membrane</keyword>
<feature type="transmembrane region" description="Helical" evidence="6">
    <location>
        <begin position="18"/>
        <end position="38"/>
    </location>
</feature>
<dbReference type="EMBL" id="LVWE01000068">
    <property type="protein sequence ID" value="OAD41553.1"/>
    <property type="molecule type" value="Genomic_DNA"/>
</dbReference>
<dbReference type="InterPro" id="IPR010432">
    <property type="entry name" value="RDD"/>
</dbReference>
<proteinExistence type="predicted"/>